<dbReference type="PANTHER" id="PTHR42928">
    <property type="entry name" value="TRICARBOXYLATE-BINDING PROTEIN"/>
    <property type="match status" value="1"/>
</dbReference>
<reference evidence="3 4" key="1">
    <citation type="submission" date="2018-02" db="EMBL/GenBank/DDBJ databases">
        <title>Reclassifiation of [Polyangium] brachysporum DSM 7029 as Guopingzhaonella breviflexa gen. nov., sp. nov., a member of the family Comamonadaceae.</title>
        <authorList>
            <person name="Tang B."/>
        </authorList>
    </citation>
    <scope>NUCLEOTIDE SEQUENCE [LARGE SCALE GENOMIC DNA]</scope>
    <source>
        <strain evidence="3 4">BCRC 80649</strain>
    </source>
</reference>
<comment type="similarity">
    <text evidence="1">Belongs to the UPF0065 (bug) family.</text>
</comment>
<dbReference type="PANTHER" id="PTHR42928:SF5">
    <property type="entry name" value="BLR1237 PROTEIN"/>
    <property type="match status" value="1"/>
</dbReference>
<dbReference type="InterPro" id="IPR005064">
    <property type="entry name" value="BUG"/>
</dbReference>
<dbReference type="PROSITE" id="PS51257">
    <property type="entry name" value="PROKAR_LIPOPROTEIN"/>
    <property type="match status" value="1"/>
</dbReference>
<dbReference type="RefSeq" id="WP_104300138.1">
    <property type="nucleotide sequence ID" value="NZ_PSNX01000001.1"/>
</dbReference>
<name>A0A2S5SZT2_9BURK</name>
<dbReference type="Gene3D" id="3.40.190.10">
    <property type="entry name" value="Periplasmic binding protein-like II"/>
    <property type="match status" value="1"/>
</dbReference>
<comment type="caution">
    <text evidence="3">The sequence shown here is derived from an EMBL/GenBank/DDBJ whole genome shotgun (WGS) entry which is preliminary data.</text>
</comment>
<evidence type="ECO:0000256" key="2">
    <source>
        <dbReference type="SAM" id="SignalP"/>
    </source>
</evidence>
<dbReference type="CDD" id="cd13578">
    <property type="entry name" value="PBP2_Bug27"/>
    <property type="match status" value="1"/>
</dbReference>
<keyword evidence="2" id="KW-0732">Signal</keyword>
<keyword evidence="4" id="KW-1185">Reference proteome</keyword>
<dbReference type="PIRSF" id="PIRSF017082">
    <property type="entry name" value="YflP"/>
    <property type="match status" value="1"/>
</dbReference>
<protein>
    <submittedName>
        <fullName evidence="3">ABC transporter substrate-binding protein</fullName>
    </submittedName>
</protein>
<dbReference type="Proteomes" id="UP000238605">
    <property type="component" value="Unassembled WGS sequence"/>
</dbReference>
<gene>
    <name evidence="3" type="ORF">C1704_01140</name>
</gene>
<evidence type="ECO:0000313" key="3">
    <source>
        <dbReference type="EMBL" id="PPE68107.1"/>
    </source>
</evidence>
<proteinExistence type="inferred from homology"/>
<dbReference type="InterPro" id="IPR042100">
    <property type="entry name" value="Bug_dom1"/>
</dbReference>
<accession>A0A2S5SZT2</accession>
<dbReference type="Gene3D" id="3.40.190.150">
    <property type="entry name" value="Bordetella uptake gene, domain 1"/>
    <property type="match status" value="1"/>
</dbReference>
<organism evidence="3 4">
    <name type="scientific">Caldimonas caldifontis</name>
    <dbReference type="NCBI Taxonomy" id="1452508"/>
    <lineage>
        <taxon>Bacteria</taxon>
        <taxon>Pseudomonadati</taxon>
        <taxon>Pseudomonadota</taxon>
        <taxon>Betaproteobacteria</taxon>
        <taxon>Burkholderiales</taxon>
        <taxon>Sphaerotilaceae</taxon>
        <taxon>Caldimonas</taxon>
    </lineage>
</organism>
<dbReference type="EMBL" id="PSNX01000001">
    <property type="protein sequence ID" value="PPE68107.1"/>
    <property type="molecule type" value="Genomic_DNA"/>
</dbReference>
<dbReference type="AlphaFoldDB" id="A0A2S5SZT2"/>
<dbReference type="Pfam" id="PF03401">
    <property type="entry name" value="TctC"/>
    <property type="match status" value="1"/>
</dbReference>
<sequence>MKTSPSLAGLTRRVLCAAILGMAACVPAWAQTYPSQPIRLIVSFPPGGAADVIGRTIATGLGEAFKQTIVVENRPGANGNIGADAVAKAAPDGYTLLMSSGGTITANPFLFSKMSFNPEKDLTPVASTAVVRPYLMVHPSLPVNSVQEFIAYARANPGKLSYGSAGNGSSLHLAGEMLKRDARIEATHVPYRGAAPALNDLLAGQVHFMFDSGPGLKHAEAGKLKLLAVGSPQRASQQPNTPTLAESGLTGFDADTVFGIYAPAGTPAAIIDKLNAEINKVLRSPQAVAAINAIGADIQTLSVKEFADRQRSDRARLGAFIQQAGIKLD</sequence>
<feature type="signal peptide" evidence="2">
    <location>
        <begin position="1"/>
        <end position="30"/>
    </location>
</feature>
<evidence type="ECO:0000256" key="1">
    <source>
        <dbReference type="ARBA" id="ARBA00006987"/>
    </source>
</evidence>
<feature type="chain" id="PRO_5015472480" evidence="2">
    <location>
        <begin position="31"/>
        <end position="329"/>
    </location>
</feature>
<dbReference type="OrthoDB" id="8678477at2"/>
<evidence type="ECO:0000313" key="4">
    <source>
        <dbReference type="Proteomes" id="UP000238605"/>
    </source>
</evidence>
<dbReference type="SUPFAM" id="SSF53850">
    <property type="entry name" value="Periplasmic binding protein-like II"/>
    <property type="match status" value="1"/>
</dbReference>